<proteinExistence type="predicted"/>
<keyword evidence="1" id="KW-0677">Repeat</keyword>
<dbReference type="SUPFAM" id="SSF158235">
    <property type="entry name" value="SOCS box-like"/>
    <property type="match status" value="1"/>
</dbReference>
<evidence type="ECO:0000256" key="1">
    <source>
        <dbReference type="ARBA" id="ARBA00022737"/>
    </source>
</evidence>
<dbReference type="SUPFAM" id="SSF48403">
    <property type="entry name" value="Ankyrin repeat"/>
    <property type="match status" value="1"/>
</dbReference>
<protein>
    <recommendedName>
        <fullName evidence="4">SOCS box domain-containing protein</fullName>
    </recommendedName>
</protein>
<dbReference type="Pfam" id="PF00023">
    <property type="entry name" value="Ank"/>
    <property type="match status" value="1"/>
</dbReference>
<dbReference type="PANTHER" id="PTHR24171:SF8">
    <property type="entry name" value="BRCA1-ASSOCIATED RING DOMAIN PROTEIN 1"/>
    <property type="match status" value="1"/>
</dbReference>
<comment type="caution">
    <text evidence="5">The sequence shown here is derived from an EMBL/GenBank/DDBJ whole genome shotgun (WGS) entry which is preliminary data.</text>
</comment>
<dbReference type="Pfam" id="PF07525">
    <property type="entry name" value="SOCS_box"/>
    <property type="match status" value="1"/>
</dbReference>
<dbReference type="AlphaFoldDB" id="A0AAN9C136"/>
<reference evidence="5 6" key="1">
    <citation type="submission" date="2024-02" db="EMBL/GenBank/DDBJ databases">
        <title>Chromosome-scale genome assembly of the rough periwinkle Littorina saxatilis.</title>
        <authorList>
            <person name="De Jode A."/>
            <person name="Faria R."/>
            <person name="Formenti G."/>
            <person name="Sims Y."/>
            <person name="Smith T.P."/>
            <person name="Tracey A."/>
            <person name="Wood J.M.D."/>
            <person name="Zagrodzka Z.B."/>
            <person name="Johannesson K."/>
            <person name="Butlin R.K."/>
            <person name="Leder E.H."/>
        </authorList>
    </citation>
    <scope>NUCLEOTIDE SEQUENCE [LARGE SCALE GENOMIC DNA]</scope>
    <source>
        <strain evidence="5">Snail1</strain>
        <tissue evidence="5">Muscle</tissue>
    </source>
</reference>
<dbReference type="InterPro" id="IPR036770">
    <property type="entry name" value="Ankyrin_rpt-contain_sf"/>
</dbReference>
<dbReference type="Proteomes" id="UP001374579">
    <property type="component" value="Unassembled WGS sequence"/>
</dbReference>
<dbReference type="InterPro" id="IPR001496">
    <property type="entry name" value="SOCS_box"/>
</dbReference>
<dbReference type="Gene3D" id="1.25.40.20">
    <property type="entry name" value="Ankyrin repeat-containing domain"/>
    <property type="match status" value="1"/>
</dbReference>
<dbReference type="GO" id="GO:0085020">
    <property type="term" value="P:protein K6-linked ubiquitination"/>
    <property type="evidence" value="ECO:0007669"/>
    <property type="project" value="TreeGrafter"/>
</dbReference>
<accession>A0AAN9C136</accession>
<feature type="repeat" description="ANK" evidence="3">
    <location>
        <begin position="128"/>
        <end position="160"/>
    </location>
</feature>
<dbReference type="GO" id="GO:0070531">
    <property type="term" value="C:BRCA1-A complex"/>
    <property type="evidence" value="ECO:0007669"/>
    <property type="project" value="TreeGrafter"/>
</dbReference>
<evidence type="ECO:0000313" key="5">
    <source>
        <dbReference type="EMBL" id="KAK7116471.1"/>
    </source>
</evidence>
<dbReference type="Gene3D" id="1.10.750.20">
    <property type="entry name" value="SOCS box"/>
    <property type="match status" value="1"/>
</dbReference>
<evidence type="ECO:0000256" key="3">
    <source>
        <dbReference type="PROSITE-ProRule" id="PRU00023"/>
    </source>
</evidence>
<dbReference type="PROSITE" id="PS50297">
    <property type="entry name" value="ANK_REP_REGION"/>
    <property type="match status" value="3"/>
</dbReference>
<dbReference type="GO" id="GO:0031436">
    <property type="term" value="C:BRCA1-BARD1 complex"/>
    <property type="evidence" value="ECO:0007669"/>
    <property type="project" value="TreeGrafter"/>
</dbReference>
<feature type="repeat" description="ANK" evidence="3">
    <location>
        <begin position="61"/>
        <end position="93"/>
    </location>
</feature>
<dbReference type="PROSITE" id="PS50225">
    <property type="entry name" value="SOCS"/>
    <property type="match status" value="1"/>
</dbReference>
<evidence type="ECO:0000256" key="2">
    <source>
        <dbReference type="ARBA" id="ARBA00023043"/>
    </source>
</evidence>
<dbReference type="CDD" id="cd03716">
    <property type="entry name" value="SOCS_ASB_like"/>
    <property type="match status" value="1"/>
</dbReference>
<dbReference type="InterPro" id="IPR036036">
    <property type="entry name" value="SOCS_box-like_dom_sf"/>
</dbReference>
<dbReference type="SMART" id="SM00969">
    <property type="entry name" value="SOCS_box"/>
    <property type="match status" value="1"/>
</dbReference>
<dbReference type="Pfam" id="PF12796">
    <property type="entry name" value="Ank_2"/>
    <property type="match status" value="1"/>
</dbReference>
<keyword evidence="2 3" id="KW-0040">ANK repeat</keyword>
<dbReference type="EMBL" id="JBAMIC010000001">
    <property type="protein sequence ID" value="KAK7116471.1"/>
    <property type="molecule type" value="Genomic_DNA"/>
</dbReference>
<name>A0AAN9C136_9CAEN</name>
<evidence type="ECO:0000313" key="6">
    <source>
        <dbReference type="Proteomes" id="UP001374579"/>
    </source>
</evidence>
<dbReference type="PANTHER" id="PTHR24171">
    <property type="entry name" value="ANKYRIN REPEAT DOMAIN-CONTAINING PROTEIN 39-RELATED"/>
    <property type="match status" value="1"/>
</dbReference>
<keyword evidence="6" id="KW-1185">Reference proteome</keyword>
<gene>
    <name evidence="5" type="ORF">V1264_002143</name>
</gene>
<dbReference type="PROSITE" id="PS50088">
    <property type="entry name" value="ANK_REPEAT"/>
    <property type="match status" value="3"/>
</dbReference>
<dbReference type="GO" id="GO:0004842">
    <property type="term" value="F:ubiquitin-protein transferase activity"/>
    <property type="evidence" value="ECO:0007669"/>
    <property type="project" value="TreeGrafter"/>
</dbReference>
<evidence type="ECO:0000259" key="4">
    <source>
        <dbReference type="PROSITE" id="PS50225"/>
    </source>
</evidence>
<dbReference type="InterPro" id="IPR002110">
    <property type="entry name" value="Ankyrin_rpt"/>
</dbReference>
<feature type="repeat" description="ANK" evidence="3">
    <location>
        <begin position="95"/>
        <end position="127"/>
    </location>
</feature>
<sequence>MYLLCTQGYWEGRPIVMASSLQDMEIMLYEAIATGNLSSVKRMVNSGIGHNAVLHSPKCCDAATILSTAAYFGNLQMVQYLVEAGASVNYQDPGVRRNALHWACMGNGADVVKYLISCDADVNALDRNNISPLMHAAMHSHEAAVRELVQAGACVNYIDRLRCSALHYAAFHRDRLSVRALILGGCIHNNAIFVKGTPLGTLASIGDVENVKLLLAAGCRVTPEDWKQQAEGLAEDSNVGLLMQRHVGLTPSLRHLCRTSIRASMKGQDVQNKIQLLPLPASVIQYLLLELED</sequence>
<dbReference type="FunFam" id="1.10.750.20:FF:000001">
    <property type="entry name" value="Ankyrin repeat and SOCS box containing 1"/>
    <property type="match status" value="1"/>
</dbReference>
<dbReference type="SMART" id="SM00248">
    <property type="entry name" value="ANK"/>
    <property type="match status" value="6"/>
</dbReference>
<organism evidence="5 6">
    <name type="scientific">Littorina saxatilis</name>
    <dbReference type="NCBI Taxonomy" id="31220"/>
    <lineage>
        <taxon>Eukaryota</taxon>
        <taxon>Metazoa</taxon>
        <taxon>Spiralia</taxon>
        <taxon>Lophotrochozoa</taxon>
        <taxon>Mollusca</taxon>
        <taxon>Gastropoda</taxon>
        <taxon>Caenogastropoda</taxon>
        <taxon>Littorinimorpha</taxon>
        <taxon>Littorinoidea</taxon>
        <taxon>Littorinidae</taxon>
        <taxon>Littorina</taxon>
    </lineage>
</organism>
<dbReference type="GO" id="GO:0035556">
    <property type="term" value="P:intracellular signal transduction"/>
    <property type="evidence" value="ECO:0007669"/>
    <property type="project" value="InterPro"/>
</dbReference>
<feature type="domain" description="SOCS box" evidence="4">
    <location>
        <begin position="252"/>
        <end position="287"/>
    </location>
</feature>